<keyword evidence="8" id="KW-0175">Coiled coil</keyword>
<dbReference type="PANTHER" id="PTHR12855:SF10">
    <property type="entry name" value="DNA METHYLTRANSFERASE 1-ASSOCIATED PROTEIN 1"/>
    <property type="match status" value="1"/>
</dbReference>
<dbReference type="OrthoDB" id="19740at2759"/>
<dbReference type="GO" id="GO:0035267">
    <property type="term" value="C:NuA4 histone acetyltransferase complex"/>
    <property type="evidence" value="ECO:0007669"/>
    <property type="project" value="InterPro"/>
</dbReference>
<evidence type="ECO:0000256" key="2">
    <source>
        <dbReference type="ARBA" id="ARBA00006918"/>
    </source>
</evidence>
<dbReference type="Gene3D" id="1.10.10.60">
    <property type="entry name" value="Homeodomain-like"/>
    <property type="match status" value="1"/>
</dbReference>
<feature type="compositionally biased region" description="Basic and acidic residues" evidence="9">
    <location>
        <begin position="1"/>
        <end position="11"/>
    </location>
</feature>
<proteinExistence type="inferred from homology"/>
<accession>A0A8H3TRX0</accession>
<evidence type="ECO:0000256" key="4">
    <source>
        <dbReference type="ARBA" id="ARBA00022853"/>
    </source>
</evidence>
<dbReference type="GO" id="GO:0000812">
    <property type="term" value="C:Swr1 complex"/>
    <property type="evidence" value="ECO:0007669"/>
    <property type="project" value="TreeGrafter"/>
</dbReference>
<comment type="caution">
    <text evidence="11">The sequence shown here is derived from an EMBL/GenBank/DDBJ whole genome shotgun (WGS) entry which is preliminary data.</text>
</comment>
<feature type="region of interest" description="Disordered" evidence="9">
    <location>
        <begin position="258"/>
        <end position="284"/>
    </location>
</feature>
<keyword evidence="6" id="KW-0804">Transcription</keyword>
<evidence type="ECO:0000313" key="12">
    <source>
        <dbReference type="Proteomes" id="UP000620104"/>
    </source>
</evidence>
<dbReference type="GO" id="GO:0006281">
    <property type="term" value="P:DNA repair"/>
    <property type="evidence" value="ECO:0007669"/>
    <property type="project" value="InterPro"/>
</dbReference>
<evidence type="ECO:0000256" key="7">
    <source>
        <dbReference type="ARBA" id="ARBA00023242"/>
    </source>
</evidence>
<comment type="similarity">
    <text evidence="2">Belongs to the SWC4 family.</text>
</comment>
<keyword evidence="5" id="KW-0805">Transcription regulation</keyword>
<dbReference type="AlphaFoldDB" id="A0A8H3TRX0"/>
<gene>
    <name evidence="11" type="ORF">NliqN6_2713</name>
</gene>
<dbReference type="GO" id="GO:0003714">
    <property type="term" value="F:transcription corepressor activity"/>
    <property type="evidence" value="ECO:0007669"/>
    <property type="project" value="TreeGrafter"/>
</dbReference>
<dbReference type="InterPro" id="IPR027109">
    <property type="entry name" value="Swc4/Dmap1"/>
</dbReference>
<organism evidence="11 12">
    <name type="scientific">Naganishia liquefaciens</name>
    <dbReference type="NCBI Taxonomy" id="104408"/>
    <lineage>
        <taxon>Eukaryota</taxon>
        <taxon>Fungi</taxon>
        <taxon>Dikarya</taxon>
        <taxon>Basidiomycota</taxon>
        <taxon>Agaricomycotina</taxon>
        <taxon>Tremellomycetes</taxon>
        <taxon>Filobasidiales</taxon>
        <taxon>Filobasidiaceae</taxon>
        <taxon>Naganishia</taxon>
    </lineage>
</organism>
<keyword evidence="12" id="KW-1185">Reference proteome</keyword>
<dbReference type="Pfam" id="PF16282">
    <property type="entry name" value="SANT_DAMP1_like"/>
    <property type="match status" value="1"/>
</dbReference>
<evidence type="ECO:0000256" key="1">
    <source>
        <dbReference type="ARBA" id="ARBA00004123"/>
    </source>
</evidence>
<feature type="coiled-coil region" evidence="8">
    <location>
        <begin position="349"/>
        <end position="376"/>
    </location>
</feature>
<evidence type="ECO:0000256" key="8">
    <source>
        <dbReference type="SAM" id="Coils"/>
    </source>
</evidence>
<feature type="region of interest" description="Disordered" evidence="9">
    <location>
        <begin position="385"/>
        <end position="476"/>
    </location>
</feature>
<feature type="domain" description="DAMP1 SANT/Myb-like" evidence="10">
    <location>
        <begin position="184"/>
        <end position="303"/>
    </location>
</feature>
<keyword evidence="7" id="KW-0539">Nucleus</keyword>
<name>A0A8H3TRX0_9TREE</name>
<evidence type="ECO:0000256" key="9">
    <source>
        <dbReference type="SAM" id="MobiDB-lite"/>
    </source>
</evidence>
<dbReference type="GO" id="GO:0000122">
    <property type="term" value="P:negative regulation of transcription by RNA polymerase II"/>
    <property type="evidence" value="ECO:0007669"/>
    <property type="project" value="TreeGrafter"/>
</dbReference>
<feature type="compositionally biased region" description="Basic residues" evidence="9">
    <location>
        <begin position="258"/>
        <end position="267"/>
    </location>
</feature>
<evidence type="ECO:0000256" key="6">
    <source>
        <dbReference type="ARBA" id="ARBA00023163"/>
    </source>
</evidence>
<keyword evidence="4" id="KW-0156">Chromatin regulator</keyword>
<dbReference type="GO" id="GO:0006338">
    <property type="term" value="P:chromatin remodeling"/>
    <property type="evidence" value="ECO:0007669"/>
    <property type="project" value="InterPro"/>
</dbReference>
<dbReference type="EMBL" id="BLZA01000017">
    <property type="protein sequence ID" value="GHJ86311.1"/>
    <property type="molecule type" value="Genomic_DNA"/>
</dbReference>
<dbReference type="InterPro" id="IPR032563">
    <property type="entry name" value="DAMP1_SANT-like"/>
</dbReference>
<dbReference type="Proteomes" id="UP000620104">
    <property type="component" value="Unassembled WGS sequence"/>
</dbReference>
<evidence type="ECO:0000256" key="3">
    <source>
        <dbReference type="ARBA" id="ARBA00019132"/>
    </source>
</evidence>
<feature type="region of interest" description="Disordered" evidence="9">
    <location>
        <begin position="583"/>
        <end position="624"/>
    </location>
</feature>
<sequence>MPTAKDVRDILEVPAAGPSETQTTSPKPGFTLKLPPGRAVSFLKPSNPPAATTAAPVTASPVSISVVNRTESNGDAQKYRRAKNPDGIVRDLYALIGDNAPSLLQTRTDIGEGVSWKLGKDKSRRKGDLVSKWQRISFNPSNRPKGTSLSLSHWRKILPDTAIQKPQDHYAAFGASNDDDANGVVQYTQAEYDQWLQGTPSYSERLIWQILKDSTDDKWTLDETTYLFTLLQAYDLRFIVVADRYAYLVKPSAAAGGRKRAAGRRSGRAVEGDEDTDEPTPEIRRRSIEEIKDRYFTICRRLIRNRPAKDEAARERSLKGFEYDIRKEIQRKRHADSLFHLTRPEIQEQEALYMELKKMEQTERRYQAERDDLLRRINGLESGVVWPSAPGPSGSEGNRVFGNGTSVGIGQARARDGTVIGGDKLKKRKRGDEALEMQEPEQTALPPDAPEDDPDFDRRNNIYRPPAPGGPNAPANPVRSMHQPAFLRSTKLAQPRSTAQLTTAKINALLESLGVSASRLIMPTRENLERYEALLTACGSLVDMKRMVDRAEQELRVLKLQKETGVGAGQVGTAVENSLTYGSMAPPPLPLPTDGQGARAGSAVAEASGDKVRAHPSSAVEGRH</sequence>
<comment type="subcellular location">
    <subcellularLocation>
        <location evidence="1">Nucleus</location>
    </subcellularLocation>
</comment>
<evidence type="ECO:0000256" key="5">
    <source>
        <dbReference type="ARBA" id="ARBA00023015"/>
    </source>
</evidence>
<protein>
    <recommendedName>
        <fullName evidence="3">SWR1-complex protein 4</fullName>
    </recommendedName>
</protein>
<reference evidence="11" key="1">
    <citation type="submission" date="2020-07" db="EMBL/GenBank/DDBJ databases">
        <title>Draft Genome Sequence of a Deep-Sea Yeast, Naganishia (Cryptococcus) liquefaciens strain N6.</title>
        <authorList>
            <person name="Han Y.W."/>
            <person name="Kajitani R."/>
            <person name="Morimoto H."/>
            <person name="Parhat M."/>
            <person name="Tsubouchi H."/>
            <person name="Bakenova O."/>
            <person name="Ogata M."/>
            <person name="Argunhan B."/>
            <person name="Aoki R."/>
            <person name="Kajiwara S."/>
            <person name="Itoh T."/>
            <person name="Iwasaki H."/>
        </authorList>
    </citation>
    <scope>NUCLEOTIDE SEQUENCE</scope>
    <source>
        <strain evidence="11">N6</strain>
    </source>
</reference>
<feature type="region of interest" description="Disordered" evidence="9">
    <location>
        <begin position="1"/>
        <end position="30"/>
    </location>
</feature>
<dbReference type="PANTHER" id="PTHR12855">
    <property type="entry name" value="DNA METHYLTRANSFERASE 1-ASSOCIATED PROTEIN 1 FAMILY MEMBER"/>
    <property type="match status" value="1"/>
</dbReference>
<evidence type="ECO:0000259" key="10">
    <source>
        <dbReference type="Pfam" id="PF16282"/>
    </source>
</evidence>
<evidence type="ECO:0000313" key="11">
    <source>
        <dbReference type="EMBL" id="GHJ86311.1"/>
    </source>
</evidence>